<dbReference type="Proteomes" id="UP001164746">
    <property type="component" value="Chromosome 16"/>
</dbReference>
<keyword evidence="3" id="KW-1185">Reference proteome</keyword>
<dbReference type="EMBL" id="CP111027">
    <property type="protein sequence ID" value="WAR30029.1"/>
    <property type="molecule type" value="Genomic_DNA"/>
</dbReference>
<evidence type="ECO:0008006" key="4">
    <source>
        <dbReference type="Google" id="ProtNLM"/>
    </source>
</evidence>
<feature type="chain" id="PRO_5045661979" description="VWFC domain-containing protein" evidence="1">
    <location>
        <begin position="25"/>
        <end position="128"/>
    </location>
</feature>
<name>A0ABY7G904_MYAAR</name>
<protein>
    <recommendedName>
        <fullName evidence="4">VWFC domain-containing protein</fullName>
    </recommendedName>
</protein>
<keyword evidence="1" id="KW-0732">Signal</keyword>
<accession>A0ABY7G904</accession>
<gene>
    <name evidence="2" type="ORF">MAR_003597</name>
</gene>
<feature type="signal peptide" evidence="1">
    <location>
        <begin position="1"/>
        <end position="24"/>
    </location>
</feature>
<organism evidence="2 3">
    <name type="scientific">Mya arenaria</name>
    <name type="common">Soft-shell clam</name>
    <dbReference type="NCBI Taxonomy" id="6604"/>
    <lineage>
        <taxon>Eukaryota</taxon>
        <taxon>Metazoa</taxon>
        <taxon>Spiralia</taxon>
        <taxon>Lophotrochozoa</taxon>
        <taxon>Mollusca</taxon>
        <taxon>Bivalvia</taxon>
        <taxon>Autobranchia</taxon>
        <taxon>Heteroconchia</taxon>
        <taxon>Euheterodonta</taxon>
        <taxon>Imparidentia</taxon>
        <taxon>Neoheterodontei</taxon>
        <taxon>Myida</taxon>
        <taxon>Myoidea</taxon>
        <taxon>Myidae</taxon>
        <taxon>Mya</taxon>
    </lineage>
</organism>
<evidence type="ECO:0000313" key="3">
    <source>
        <dbReference type="Proteomes" id="UP001164746"/>
    </source>
</evidence>
<proteinExistence type="predicted"/>
<reference evidence="2" key="1">
    <citation type="submission" date="2022-11" db="EMBL/GenBank/DDBJ databases">
        <title>Centuries of genome instability and evolution in soft-shell clam transmissible cancer (bioRxiv).</title>
        <authorList>
            <person name="Hart S.F.M."/>
            <person name="Yonemitsu M.A."/>
            <person name="Giersch R.M."/>
            <person name="Beal B.F."/>
            <person name="Arriagada G."/>
            <person name="Davis B.W."/>
            <person name="Ostrander E.A."/>
            <person name="Goff S.P."/>
            <person name="Metzger M.J."/>
        </authorList>
    </citation>
    <scope>NUCLEOTIDE SEQUENCE</scope>
    <source>
        <strain evidence="2">MELC-2E11</strain>
        <tissue evidence="2">Siphon/mantle</tissue>
    </source>
</reference>
<evidence type="ECO:0000313" key="2">
    <source>
        <dbReference type="EMBL" id="WAR30029.1"/>
    </source>
</evidence>
<evidence type="ECO:0000256" key="1">
    <source>
        <dbReference type="SAM" id="SignalP"/>
    </source>
</evidence>
<sequence>MAAVKEKAILLFWAVCLHVDTGSGSCMDLDVTGCRRNPQFCHDALLAEQLFHKRHHLPHQSQTWRDGCDYKCECNDASMGRYRCTNLCVVWNLPPTCHWDAPAPGKCCQTPNCPSDVVLSYPPGYTVE</sequence>